<dbReference type="Gene3D" id="2.60.40.150">
    <property type="entry name" value="C2 domain"/>
    <property type="match status" value="1"/>
</dbReference>
<dbReference type="PANTHER" id="PTHR45911:SF7">
    <property type="entry name" value="C2 DOMAIN-CONTAINING PROTEIN"/>
    <property type="match status" value="1"/>
</dbReference>
<dbReference type="GO" id="GO:0016020">
    <property type="term" value="C:membrane"/>
    <property type="evidence" value="ECO:0007669"/>
    <property type="project" value="InterPro"/>
</dbReference>
<accession>A0A6A5A324</accession>
<keyword evidence="1" id="KW-0479">Metal-binding</keyword>
<sequence>MRQLFHPPTCLFLSPPRPASTQPESHRHHLRIVLDKATDLPVGDSILAGGASDPYLKFSFGAHRICSTVVVKSLNPSWRREQFEFVLTEDEIQTHQHLQIEVKDYDMAKSDDLLGTLAFDISAWQGATTLTDMTIQAYPIETPKVYTSQRVRMPLRPSTTLTFLTVGRGINATDLVVMQIWEHERRGVTGGWHHSHLKSSDPLPWSSDHRSHVGGVSFVDAVEATPAGYKEVGPWEFKVAVGDPDGWVYAVSADGPWADQRLLTSNVRRRLWARQCRRDALEGVLCMVGEEKGGEGAP</sequence>
<gene>
    <name evidence="4" type="ORF">AaE_009494</name>
</gene>
<dbReference type="InterPro" id="IPR000008">
    <property type="entry name" value="C2_dom"/>
</dbReference>
<evidence type="ECO:0000313" key="4">
    <source>
        <dbReference type="EMBL" id="KAF0727928.1"/>
    </source>
</evidence>
<evidence type="ECO:0000313" key="5">
    <source>
        <dbReference type="Proteomes" id="UP000469452"/>
    </source>
</evidence>
<dbReference type="Proteomes" id="UP000469452">
    <property type="component" value="Unassembled WGS sequence"/>
</dbReference>
<dbReference type="VEuPathDB" id="FungiDB:H257_09553"/>
<dbReference type="GO" id="GO:0046872">
    <property type="term" value="F:metal ion binding"/>
    <property type="evidence" value="ECO:0007669"/>
    <property type="project" value="UniProtKB-KW"/>
</dbReference>
<feature type="domain" description="C2" evidence="3">
    <location>
        <begin position="7"/>
        <end position="135"/>
    </location>
</feature>
<dbReference type="SUPFAM" id="SSF49562">
    <property type="entry name" value="C2 domain (Calcium/lipid-binding domain, CaLB)"/>
    <property type="match status" value="1"/>
</dbReference>
<dbReference type="PROSITE" id="PS50004">
    <property type="entry name" value="C2"/>
    <property type="match status" value="1"/>
</dbReference>
<evidence type="ECO:0000256" key="2">
    <source>
        <dbReference type="ARBA" id="ARBA00022837"/>
    </source>
</evidence>
<dbReference type="AlphaFoldDB" id="A0A6A5A324"/>
<comment type="caution">
    <text evidence="4">The sequence shown here is derived from an EMBL/GenBank/DDBJ whole genome shotgun (WGS) entry which is preliminary data.</text>
</comment>
<dbReference type="PANTHER" id="PTHR45911">
    <property type="entry name" value="C2 DOMAIN-CONTAINING PROTEIN"/>
    <property type="match status" value="1"/>
</dbReference>
<dbReference type="SMART" id="SM00694">
    <property type="entry name" value="DysFC"/>
    <property type="match status" value="1"/>
</dbReference>
<dbReference type="InterPro" id="IPR006614">
    <property type="entry name" value="Peroxin/Ferlin"/>
</dbReference>
<dbReference type="SMART" id="SM00239">
    <property type="entry name" value="C2"/>
    <property type="match status" value="1"/>
</dbReference>
<name>A0A6A5A324_APHAT</name>
<proteinExistence type="predicted"/>
<keyword evidence="2" id="KW-0106">Calcium</keyword>
<evidence type="ECO:0000259" key="3">
    <source>
        <dbReference type="PROSITE" id="PS50004"/>
    </source>
</evidence>
<dbReference type="CDD" id="cd00030">
    <property type="entry name" value="C2"/>
    <property type="match status" value="1"/>
</dbReference>
<dbReference type="InterPro" id="IPR035892">
    <property type="entry name" value="C2_domain_sf"/>
</dbReference>
<reference evidence="4 5" key="1">
    <citation type="submission" date="2019-06" db="EMBL/GenBank/DDBJ databases">
        <title>Genomics analysis of Aphanomyces spp. identifies a new class of oomycete effector associated with host adaptation.</title>
        <authorList>
            <person name="Gaulin E."/>
        </authorList>
    </citation>
    <scope>NUCLEOTIDE SEQUENCE [LARGE SCALE GENOMIC DNA]</scope>
    <source>
        <strain evidence="4 5">E</strain>
    </source>
</reference>
<dbReference type="Pfam" id="PF00168">
    <property type="entry name" value="C2"/>
    <property type="match status" value="1"/>
</dbReference>
<organism evidence="4 5">
    <name type="scientific">Aphanomyces astaci</name>
    <name type="common">Crayfish plague agent</name>
    <dbReference type="NCBI Taxonomy" id="112090"/>
    <lineage>
        <taxon>Eukaryota</taxon>
        <taxon>Sar</taxon>
        <taxon>Stramenopiles</taxon>
        <taxon>Oomycota</taxon>
        <taxon>Saprolegniomycetes</taxon>
        <taxon>Saprolegniales</taxon>
        <taxon>Verrucalvaceae</taxon>
        <taxon>Aphanomyces</taxon>
    </lineage>
</organism>
<protein>
    <recommendedName>
        <fullName evidence="3">C2 domain-containing protein</fullName>
    </recommendedName>
</protein>
<evidence type="ECO:0000256" key="1">
    <source>
        <dbReference type="ARBA" id="ARBA00022723"/>
    </source>
</evidence>
<dbReference type="EMBL" id="VJMI01015454">
    <property type="protein sequence ID" value="KAF0727928.1"/>
    <property type="molecule type" value="Genomic_DNA"/>
</dbReference>